<dbReference type="Proteomes" id="UP000426444">
    <property type="component" value="Chromosome"/>
</dbReference>
<organism evidence="2 3">
    <name type="scientific">Candidatus Syntrophocurvum alkaliphilum</name>
    <dbReference type="NCBI Taxonomy" id="2293317"/>
    <lineage>
        <taxon>Bacteria</taxon>
        <taxon>Bacillati</taxon>
        <taxon>Bacillota</taxon>
        <taxon>Clostridia</taxon>
        <taxon>Eubacteriales</taxon>
        <taxon>Syntrophomonadaceae</taxon>
        <taxon>Candidatus Syntrophocurvum</taxon>
    </lineage>
</organism>
<feature type="domain" description="B box-type" evidence="1">
    <location>
        <begin position="1"/>
        <end position="32"/>
    </location>
</feature>
<dbReference type="GO" id="GO:0008270">
    <property type="term" value="F:zinc ion binding"/>
    <property type="evidence" value="ECO:0007669"/>
    <property type="project" value="InterPro"/>
</dbReference>
<dbReference type="Pfam" id="PF00643">
    <property type="entry name" value="zf-B_box"/>
    <property type="match status" value="1"/>
</dbReference>
<evidence type="ECO:0000313" key="3">
    <source>
        <dbReference type="Proteomes" id="UP000426444"/>
    </source>
</evidence>
<dbReference type="InterPro" id="IPR000315">
    <property type="entry name" value="Znf_B-box"/>
</dbReference>
<reference evidence="3" key="1">
    <citation type="journal article" date="2019" name="Microbiology">
        <title>Complete Genome Sequence of an Uncultured Bacterium of the Candidate Phylum Bipolaricaulota.</title>
        <authorList>
            <person name="Kadnikov V.V."/>
            <person name="Mardanov A.V."/>
            <person name="Beletsky A.V."/>
            <person name="Frank Y.A."/>
            <person name="Karnachuk O.V."/>
            <person name="Ravin N.V."/>
        </authorList>
    </citation>
    <scope>NUCLEOTIDE SEQUENCE [LARGE SCALE GENOMIC DNA]</scope>
</reference>
<evidence type="ECO:0000259" key="1">
    <source>
        <dbReference type="PROSITE" id="PS50119"/>
    </source>
</evidence>
<proteinExistence type="predicted"/>
<gene>
    <name evidence="2" type="ORF">SYNTR_0797</name>
</gene>
<sequence>MTCKFCGKKVAEFNCESCGKLICTDCAKIELHSYGCQSVYHVAYCLDCESSFLVRLFKRLFIKK</sequence>
<name>A0A6I6DG51_9FIRM</name>
<accession>A0A6I6DG51</accession>
<dbReference type="OrthoDB" id="82335at2"/>
<dbReference type="KEGG" id="salq:SYNTR_0797"/>
<evidence type="ECO:0000313" key="2">
    <source>
        <dbReference type="EMBL" id="QGT99390.1"/>
    </source>
</evidence>
<dbReference type="AlphaFoldDB" id="A0A6I6DG51"/>
<dbReference type="RefSeq" id="WP_156203294.1">
    <property type="nucleotide sequence ID" value="NZ_CP046457.1"/>
</dbReference>
<keyword evidence="3" id="KW-1185">Reference proteome</keyword>
<dbReference type="EMBL" id="CP046457">
    <property type="protein sequence ID" value="QGT99390.1"/>
    <property type="molecule type" value="Genomic_DNA"/>
</dbReference>
<protein>
    <recommendedName>
        <fullName evidence="1">B box-type domain-containing protein</fullName>
    </recommendedName>
</protein>
<dbReference type="PROSITE" id="PS50119">
    <property type="entry name" value="ZF_BBOX"/>
    <property type="match status" value="1"/>
</dbReference>